<comment type="similarity">
    <text evidence="4">Belongs to the Cob(I)alamin adenosyltransferase family.</text>
</comment>
<name>A0ABY6CJV1_9BACT</name>
<dbReference type="InterPro" id="IPR036451">
    <property type="entry name" value="CblAdoTrfase-like_sf"/>
</dbReference>
<dbReference type="Gene3D" id="1.20.1200.10">
    <property type="entry name" value="Cobalamin adenosyltransferase-like"/>
    <property type="match status" value="1"/>
</dbReference>
<dbReference type="NCBIfam" id="TIGR00636">
    <property type="entry name" value="PduO_Nterm"/>
    <property type="match status" value="1"/>
</dbReference>
<gene>
    <name evidence="6" type="ORF">N6H18_10595</name>
</gene>
<evidence type="ECO:0000313" key="6">
    <source>
        <dbReference type="EMBL" id="UXP30801.1"/>
    </source>
</evidence>
<keyword evidence="2 4" id="KW-0547">Nucleotide-binding</keyword>
<protein>
    <recommendedName>
        <fullName evidence="4">Corrinoid adenosyltransferase</fullName>
        <ecNumber evidence="4">2.5.1.17</ecNumber>
    </recommendedName>
    <alternativeName>
        <fullName evidence="4">Cob(II)alamin adenosyltransferase</fullName>
    </alternativeName>
    <alternativeName>
        <fullName evidence="4">Cob(II)yrinic acid a,c-diamide adenosyltransferase</fullName>
    </alternativeName>
    <alternativeName>
        <fullName evidence="4">Cobinamide/cobalamin adenosyltransferase</fullName>
    </alternativeName>
</protein>
<dbReference type="RefSeq" id="WP_262308247.1">
    <property type="nucleotide sequence ID" value="NZ_CP106679.1"/>
</dbReference>
<dbReference type="EMBL" id="CP106679">
    <property type="protein sequence ID" value="UXP30801.1"/>
    <property type="molecule type" value="Genomic_DNA"/>
</dbReference>
<dbReference type="SUPFAM" id="SSF89028">
    <property type="entry name" value="Cobalamin adenosyltransferase-like"/>
    <property type="match status" value="1"/>
</dbReference>
<comment type="catalytic activity">
    <reaction evidence="4">
        <text>2 cob(II)alamin + reduced [electron-transfer flavoprotein] + 2 ATP = 2 adenosylcob(III)alamin + 2 triphosphate + oxidized [electron-transfer flavoprotein] + 3 H(+)</text>
        <dbReference type="Rhea" id="RHEA:28671"/>
        <dbReference type="Rhea" id="RHEA-COMP:10685"/>
        <dbReference type="Rhea" id="RHEA-COMP:10686"/>
        <dbReference type="ChEBI" id="CHEBI:15378"/>
        <dbReference type="ChEBI" id="CHEBI:16304"/>
        <dbReference type="ChEBI" id="CHEBI:18036"/>
        <dbReference type="ChEBI" id="CHEBI:18408"/>
        <dbReference type="ChEBI" id="CHEBI:30616"/>
        <dbReference type="ChEBI" id="CHEBI:57692"/>
        <dbReference type="ChEBI" id="CHEBI:58307"/>
        <dbReference type="EC" id="2.5.1.17"/>
    </reaction>
</comment>
<comment type="catalytic activity">
    <reaction evidence="4">
        <text>2 cob(II)yrinate a,c diamide + reduced [electron-transfer flavoprotein] + 2 ATP = 2 adenosylcob(III)yrinate a,c-diamide + 2 triphosphate + oxidized [electron-transfer flavoprotein] + 3 H(+)</text>
        <dbReference type="Rhea" id="RHEA:11528"/>
        <dbReference type="Rhea" id="RHEA-COMP:10685"/>
        <dbReference type="Rhea" id="RHEA-COMP:10686"/>
        <dbReference type="ChEBI" id="CHEBI:15378"/>
        <dbReference type="ChEBI" id="CHEBI:18036"/>
        <dbReference type="ChEBI" id="CHEBI:30616"/>
        <dbReference type="ChEBI" id="CHEBI:57692"/>
        <dbReference type="ChEBI" id="CHEBI:58307"/>
        <dbReference type="ChEBI" id="CHEBI:58503"/>
        <dbReference type="ChEBI" id="CHEBI:58537"/>
        <dbReference type="EC" id="2.5.1.17"/>
    </reaction>
</comment>
<evidence type="ECO:0000256" key="2">
    <source>
        <dbReference type="ARBA" id="ARBA00022741"/>
    </source>
</evidence>
<feature type="domain" description="Cobalamin adenosyltransferase-like" evidence="5">
    <location>
        <begin position="3"/>
        <end position="166"/>
    </location>
</feature>
<dbReference type="Pfam" id="PF01923">
    <property type="entry name" value="Cob_adeno_trans"/>
    <property type="match status" value="1"/>
</dbReference>
<sequence length="182" mass="20536">MKIYTKGGDKGETSLLGGTRLLKSNIRIESYGTVDELNSYIGLLRDQEVNTSKRAELIDIQNALFVIGADLATDPAKTKVKRPPVTEEFTVRLENMIDAMDAQLPAMKFFVLPGGHQSVSFAHIARTVCRRAERQVIALAEQEFVSEEVKVYLNRLSDYIFVLSRWMSQQLSAEEIPWQPKS</sequence>
<evidence type="ECO:0000259" key="5">
    <source>
        <dbReference type="Pfam" id="PF01923"/>
    </source>
</evidence>
<proteinExistence type="inferred from homology"/>
<dbReference type="InterPro" id="IPR029499">
    <property type="entry name" value="PduO-typ"/>
</dbReference>
<dbReference type="InterPro" id="IPR016030">
    <property type="entry name" value="CblAdoTrfase-like"/>
</dbReference>
<keyword evidence="7" id="KW-1185">Reference proteome</keyword>
<accession>A0ABY6CJV1</accession>
<reference evidence="6" key="1">
    <citation type="submission" date="2022-09" db="EMBL/GenBank/DDBJ databases">
        <title>Comparative genomics and taxonomic characterization of three novel marine species of genus Reichenbachiella exhibiting antioxidant and polysaccharide degradation activities.</title>
        <authorList>
            <person name="Muhammad N."/>
            <person name="Lee Y.-J."/>
            <person name="Ko J."/>
            <person name="Kim S.-G."/>
        </authorList>
    </citation>
    <scope>NUCLEOTIDE SEQUENCE</scope>
    <source>
        <strain evidence="6">BKB1-1</strain>
    </source>
</reference>
<comment type="pathway">
    <text evidence="4">Cofactor biosynthesis; adenosylcobalamin biosynthesis; adenosylcobalamin from cob(II)yrinate a,c-diamide: step 2/7.</text>
</comment>
<keyword evidence="3 4" id="KW-0067">ATP-binding</keyword>
<keyword evidence="4" id="KW-0169">Cobalamin biosynthesis</keyword>
<keyword evidence="1 4" id="KW-0808">Transferase</keyword>
<evidence type="ECO:0000256" key="4">
    <source>
        <dbReference type="RuleBase" id="RU366026"/>
    </source>
</evidence>
<dbReference type="PANTHER" id="PTHR12213">
    <property type="entry name" value="CORRINOID ADENOSYLTRANSFERASE"/>
    <property type="match status" value="1"/>
</dbReference>
<organism evidence="6 7">
    <name type="scientific">Reichenbachiella agarivorans</name>
    <dbReference type="NCBI Taxonomy" id="2979464"/>
    <lineage>
        <taxon>Bacteria</taxon>
        <taxon>Pseudomonadati</taxon>
        <taxon>Bacteroidota</taxon>
        <taxon>Cytophagia</taxon>
        <taxon>Cytophagales</taxon>
        <taxon>Reichenbachiellaceae</taxon>
        <taxon>Reichenbachiella</taxon>
    </lineage>
</organism>
<dbReference type="GO" id="GO:0008817">
    <property type="term" value="F:corrinoid adenosyltransferase activity"/>
    <property type="evidence" value="ECO:0007669"/>
    <property type="project" value="UniProtKB-EC"/>
</dbReference>
<evidence type="ECO:0000256" key="3">
    <source>
        <dbReference type="ARBA" id="ARBA00022840"/>
    </source>
</evidence>
<evidence type="ECO:0000313" key="7">
    <source>
        <dbReference type="Proteomes" id="UP001065174"/>
    </source>
</evidence>
<evidence type="ECO:0000256" key="1">
    <source>
        <dbReference type="ARBA" id="ARBA00022679"/>
    </source>
</evidence>
<dbReference type="Proteomes" id="UP001065174">
    <property type="component" value="Chromosome"/>
</dbReference>
<dbReference type="PANTHER" id="PTHR12213:SF0">
    <property type="entry name" value="CORRINOID ADENOSYLTRANSFERASE MMAB"/>
    <property type="match status" value="1"/>
</dbReference>
<dbReference type="EC" id="2.5.1.17" evidence="4"/>